<evidence type="ECO:0000313" key="8">
    <source>
        <dbReference type="Proteomes" id="UP000594778"/>
    </source>
</evidence>
<dbReference type="InterPro" id="IPR004960">
    <property type="entry name" value="LipA_acyltrans"/>
</dbReference>
<dbReference type="RefSeq" id="WP_183019475.1">
    <property type="nucleotide sequence ID" value="NZ_CP065668.1"/>
</dbReference>
<evidence type="ECO:0000256" key="5">
    <source>
        <dbReference type="ARBA" id="ARBA00023136"/>
    </source>
</evidence>
<evidence type="ECO:0000313" key="7">
    <source>
        <dbReference type="EMBL" id="QPS07614.1"/>
    </source>
</evidence>
<dbReference type="PIRSF" id="PIRSF026649">
    <property type="entry name" value="MsbB"/>
    <property type="match status" value="1"/>
</dbReference>
<evidence type="ECO:0000256" key="4">
    <source>
        <dbReference type="ARBA" id="ARBA00022679"/>
    </source>
</evidence>
<keyword evidence="6 7" id="KW-0012">Acyltransferase</keyword>
<accession>A0A7T2S2H5</accession>
<evidence type="ECO:0000256" key="6">
    <source>
        <dbReference type="ARBA" id="ARBA00023315"/>
    </source>
</evidence>
<keyword evidence="4 7" id="KW-0808">Transferase</keyword>
<dbReference type="CDD" id="cd07984">
    <property type="entry name" value="LPLAT_LABLAT-like"/>
    <property type="match status" value="1"/>
</dbReference>
<evidence type="ECO:0000256" key="1">
    <source>
        <dbReference type="ARBA" id="ARBA00004533"/>
    </source>
</evidence>
<dbReference type="Proteomes" id="UP000594778">
    <property type="component" value="Chromosome"/>
</dbReference>
<dbReference type="Pfam" id="PF03279">
    <property type="entry name" value="Lip_A_acyltrans"/>
    <property type="match status" value="1"/>
</dbReference>
<gene>
    <name evidence="7" type="ORF">I6G66_25590</name>
</gene>
<dbReference type="NCBIfam" id="NF006487">
    <property type="entry name" value="PRK08905.1"/>
    <property type="match status" value="1"/>
</dbReference>
<dbReference type="GO" id="GO:0005886">
    <property type="term" value="C:plasma membrane"/>
    <property type="evidence" value="ECO:0007669"/>
    <property type="project" value="UniProtKB-SubCell"/>
</dbReference>
<dbReference type="GO" id="GO:0009247">
    <property type="term" value="P:glycolipid biosynthetic process"/>
    <property type="evidence" value="ECO:0007669"/>
    <property type="project" value="UniProtKB-ARBA"/>
</dbReference>
<protein>
    <submittedName>
        <fullName evidence="7">Lysophospholipid acyltransferase family protein</fullName>
    </submittedName>
</protein>
<dbReference type="PANTHER" id="PTHR30606:SF10">
    <property type="entry name" value="PHOSPHATIDYLINOSITOL MANNOSIDE ACYLTRANSFERASE"/>
    <property type="match status" value="1"/>
</dbReference>
<evidence type="ECO:0000256" key="2">
    <source>
        <dbReference type="ARBA" id="ARBA00022475"/>
    </source>
</evidence>
<keyword evidence="3" id="KW-0997">Cell inner membrane</keyword>
<evidence type="ECO:0000256" key="3">
    <source>
        <dbReference type="ARBA" id="ARBA00022519"/>
    </source>
</evidence>
<keyword evidence="2" id="KW-1003">Cell membrane</keyword>
<dbReference type="GO" id="GO:0016746">
    <property type="term" value="F:acyltransferase activity"/>
    <property type="evidence" value="ECO:0007669"/>
    <property type="project" value="UniProtKB-KW"/>
</dbReference>
<comment type="subcellular location">
    <subcellularLocation>
        <location evidence="1">Cell inner membrane</location>
    </subcellularLocation>
</comment>
<name>A0A7T2S2H5_DELAC</name>
<dbReference type="PANTHER" id="PTHR30606">
    <property type="entry name" value="LIPID A BIOSYNTHESIS LAUROYL ACYLTRANSFERASE"/>
    <property type="match status" value="1"/>
</dbReference>
<keyword evidence="5" id="KW-0472">Membrane</keyword>
<sequence length="283" mass="31350">MPSLFRLFAALPLWLLHPLGALMGWVAFAASTTYRRRFLANARQAGYGLGAVAPAVGHAGRMVAELPRMWMGRQPSCEMHNEECVRRAYAAGRGIIFLTPHLGCFELSVQQAARQWSAEHGEITILYRPARQPWLARVMETARNRPGVQAVPTTLAGVRQMIKALRKGTAVGLLPDQVPPEGQGVWSPFFGRDAYTMTLAARLALQTGAAVIVARCERLSWGRGYALYLEELPVPLSENLEAAVQQINEAMEHTIRQCPQQYLWGYARYKQPRREAAAGEVGA</sequence>
<dbReference type="AlphaFoldDB" id="A0A7T2S2H5"/>
<dbReference type="EMBL" id="CP065668">
    <property type="protein sequence ID" value="QPS07614.1"/>
    <property type="molecule type" value="Genomic_DNA"/>
</dbReference>
<reference evidence="7 8" key="1">
    <citation type="submission" date="2020-12" db="EMBL/GenBank/DDBJ databases">
        <title>FDA dAtabase for Regulatory Grade micrObial Sequences (FDA-ARGOS): Supporting development and validation of Infectious Disease Dx tests.</title>
        <authorList>
            <person name="Sproer C."/>
            <person name="Gronow S."/>
            <person name="Severitt S."/>
            <person name="Schroder I."/>
            <person name="Tallon L."/>
            <person name="Sadzewicz L."/>
            <person name="Zhao X."/>
            <person name="Boylan J."/>
            <person name="Ott S."/>
            <person name="Bowen H."/>
            <person name="Vavikolanu K."/>
            <person name="Mehta A."/>
            <person name="Aluvathingal J."/>
            <person name="Nadendla S."/>
            <person name="Lowell S."/>
            <person name="Myers T."/>
            <person name="Yan Y."/>
            <person name="Sichtig H."/>
        </authorList>
    </citation>
    <scope>NUCLEOTIDE SEQUENCE [LARGE SCALE GENOMIC DNA]</scope>
    <source>
        <strain evidence="7 8">FDAARGOS_909</strain>
    </source>
</reference>
<proteinExistence type="predicted"/>
<organism evidence="7 8">
    <name type="scientific">Delftia acidovorans</name>
    <name type="common">Pseudomonas acidovorans</name>
    <name type="synonym">Comamonas acidovorans</name>
    <dbReference type="NCBI Taxonomy" id="80866"/>
    <lineage>
        <taxon>Bacteria</taxon>
        <taxon>Pseudomonadati</taxon>
        <taxon>Pseudomonadota</taxon>
        <taxon>Betaproteobacteria</taxon>
        <taxon>Burkholderiales</taxon>
        <taxon>Comamonadaceae</taxon>
        <taxon>Delftia</taxon>
    </lineage>
</organism>